<dbReference type="GeneID" id="59351640"/>
<dbReference type="AlphaFoldDB" id="A0A8H6S206"/>
<dbReference type="EMBL" id="JACAZF010000013">
    <property type="protein sequence ID" value="KAF7291208.1"/>
    <property type="molecule type" value="Genomic_DNA"/>
</dbReference>
<accession>A0A8H6S206</accession>
<evidence type="ECO:0000313" key="2">
    <source>
        <dbReference type="Proteomes" id="UP000636479"/>
    </source>
</evidence>
<protein>
    <submittedName>
        <fullName evidence="1">Uncharacterized protein</fullName>
    </submittedName>
</protein>
<sequence length="211" mass="24399">MVQDLETELGVVERWKADQLEYQQAERETGDIQQKRWARPAYREVMHQYFKILRAKEEIELLNIEIRRVLTWMRDDAAALQEKGVKLRDTSGKSPEKAEQDGLMAVQLAEYASRRHRFNDTHIRRFHSLAILEGFTGSLQLGQAIKSCRVEMNDMDIDEQAPTTISFDEVMEKRDEEYGSDDEGDEAQDTELSDLIFMLAGLGIDQNEGVE</sequence>
<reference evidence="1" key="1">
    <citation type="submission" date="2020-05" db="EMBL/GenBank/DDBJ databases">
        <title>Mycena genomes resolve the evolution of fungal bioluminescence.</title>
        <authorList>
            <person name="Tsai I.J."/>
        </authorList>
    </citation>
    <scope>NUCLEOTIDE SEQUENCE</scope>
    <source>
        <strain evidence="1">171206Taipei</strain>
    </source>
</reference>
<organism evidence="1 2">
    <name type="scientific">Mycena indigotica</name>
    <dbReference type="NCBI Taxonomy" id="2126181"/>
    <lineage>
        <taxon>Eukaryota</taxon>
        <taxon>Fungi</taxon>
        <taxon>Dikarya</taxon>
        <taxon>Basidiomycota</taxon>
        <taxon>Agaricomycotina</taxon>
        <taxon>Agaricomycetes</taxon>
        <taxon>Agaricomycetidae</taxon>
        <taxon>Agaricales</taxon>
        <taxon>Marasmiineae</taxon>
        <taxon>Mycenaceae</taxon>
        <taxon>Mycena</taxon>
    </lineage>
</organism>
<name>A0A8H6S206_9AGAR</name>
<comment type="caution">
    <text evidence="1">The sequence shown here is derived from an EMBL/GenBank/DDBJ whole genome shotgun (WGS) entry which is preliminary data.</text>
</comment>
<dbReference type="OrthoDB" id="2676448at2759"/>
<evidence type="ECO:0000313" key="1">
    <source>
        <dbReference type="EMBL" id="KAF7291208.1"/>
    </source>
</evidence>
<keyword evidence="2" id="KW-1185">Reference proteome</keyword>
<dbReference type="Proteomes" id="UP000636479">
    <property type="component" value="Unassembled WGS sequence"/>
</dbReference>
<proteinExistence type="predicted"/>
<dbReference type="RefSeq" id="XP_037214330.1">
    <property type="nucleotide sequence ID" value="XM_037369124.1"/>
</dbReference>
<gene>
    <name evidence="1" type="ORF">MIND_01264200</name>
</gene>